<protein>
    <submittedName>
        <fullName evidence="2">Uncharacterized protein</fullName>
    </submittedName>
</protein>
<dbReference type="WBParaSite" id="SVE_0326400.1">
    <property type="protein sequence ID" value="SVE_0326400.1"/>
    <property type="gene ID" value="SVE_0326400"/>
</dbReference>
<evidence type="ECO:0000313" key="1">
    <source>
        <dbReference type="Proteomes" id="UP000035680"/>
    </source>
</evidence>
<dbReference type="Proteomes" id="UP000035680">
    <property type="component" value="Unassembled WGS sequence"/>
</dbReference>
<reference evidence="1" key="1">
    <citation type="submission" date="2014-07" db="EMBL/GenBank/DDBJ databases">
        <authorList>
            <person name="Martin A.A"/>
            <person name="De Silva N."/>
        </authorList>
    </citation>
    <scope>NUCLEOTIDE SEQUENCE</scope>
</reference>
<dbReference type="AlphaFoldDB" id="A0A0K0F381"/>
<name>A0A0K0F381_STRVS</name>
<reference evidence="2" key="2">
    <citation type="submission" date="2015-08" db="UniProtKB">
        <authorList>
            <consortium name="WormBaseParasite"/>
        </authorList>
    </citation>
    <scope>IDENTIFICATION</scope>
</reference>
<accession>A0A0K0F381</accession>
<evidence type="ECO:0000313" key="2">
    <source>
        <dbReference type="WBParaSite" id="SVE_0326400.1"/>
    </source>
</evidence>
<keyword evidence="1" id="KW-1185">Reference proteome</keyword>
<organism evidence="1 2">
    <name type="scientific">Strongyloides venezuelensis</name>
    <name type="common">Threadworm</name>
    <dbReference type="NCBI Taxonomy" id="75913"/>
    <lineage>
        <taxon>Eukaryota</taxon>
        <taxon>Metazoa</taxon>
        <taxon>Ecdysozoa</taxon>
        <taxon>Nematoda</taxon>
        <taxon>Chromadorea</taxon>
        <taxon>Rhabditida</taxon>
        <taxon>Tylenchina</taxon>
        <taxon>Panagrolaimomorpha</taxon>
        <taxon>Strongyloidoidea</taxon>
        <taxon>Strongyloididae</taxon>
        <taxon>Strongyloides</taxon>
    </lineage>
</organism>
<proteinExistence type="predicted"/>
<dbReference type="STRING" id="75913.A0A0K0F381"/>
<sequence length="375" mass="42375">MEGTFLNVIIEPLLNIRKTLNLSLCERHIKRTIIVSPDVVIENICGEILTIVGLGHLTNTSEASVFVPNSKFSPDLFCLSRPGITVGHLKGIFGDQLFIKISAKGEPTDFTEESMNKNLFINLIRVFIKEVPFVESHIVDPFYRNLIEKIKTPLIAPRLPGVTLQSLVGLKQLIDSILCDNIFTPVGLLNEQRLFTSTANALIDTISNFGNNNNGSINNNIQNVLEGIPSSSGIGMSITNKSTELKPQEQSSPGYIGIPIRKPSEIKEPELIVQATPSRNELNTKESGELQNNYLIPKEEVETPRNTEDNDNNYQPPNVNDILERWYKRNPQLPSFYQLCVLAQHLNTIYERPPESQLTGEYLFWWYIKKMYKLH</sequence>